<dbReference type="GO" id="GO:0004176">
    <property type="term" value="F:ATP-dependent peptidase activity"/>
    <property type="evidence" value="ECO:0007669"/>
    <property type="project" value="InterPro"/>
</dbReference>
<dbReference type="Gene3D" id="3.40.50.300">
    <property type="entry name" value="P-loop containing nucleotide triphosphate hydrolases"/>
    <property type="match status" value="1"/>
</dbReference>
<accession>A0A420DH84</accession>
<keyword evidence="3" id="KW-1185">Reference proteome</keyword>
<dbReference type="GO" id="GO:0005524">
    <property type="term" value="F:ATP binding"/>
    <property type="evidence" value="ECO:0007669"/>
    <property type="project" value="InterPro"/>
</dbReference>
<dbReference type="InterPro" id="IPR003959">
    <property type="entry name" value="ATPase_AAA_core"/>
</dbReference>
<comment type="caution">
    <text evidence="2">The sequence shown here is derived from an EMBL/GenBank/DDBJ whole genome shotgun (WGS) entry which is preliminary data.</text>
</comment>
<dbReference type="GO" id="GO:0004252">
    <property type="term" value="F:serine-type endopeptidase activity"/>
    <property type="evidence" value="ECO:0007669"/>
    <property type="project" value="InterPro"/>
</dbReference>
<dbReference type="GO" id="GO:0003697">
    <property type="term" value="F:single-stranded DNA binding"/>
    <property type="evidence" value="ECO:0007669"/>
    <property type="project" value="TreeGrafter"/>
</dbReference>
<dbReference type="STRING" id="1443111.Z949_1866"/>
<feature type="domain" description="AAA+ ATPase" evidence="1">
    <location>
        <begin position="173"/>
        <end position="324"/>
    </location>
</feature>
<dbReference type="InterPro" id="IPR027065">
    <property type="entry name" value="Lon_Prtase"/>
</dbReference>
<dbReference type="InterPro" id="IPR027417">
    <property type="entry name" value="P-loop_NTPase"/>
</dbReference>
<dbReference type="AlphaFoldDB" id="A0A420DH84"/>
<proteinExistence type="predicted"/>
<dbReference type="RefSeq" id="WP_051567161.1">
    <property type="nucleotide sequence ID" value="NZ_RAQK01000002.1"/>
</dbReference>
<organism evidence="2 3">
    <name type="scientific">Sulfitobacter guttiformis</name>
    <dbReference type="NCBI Taxonomy" id="74349"/>
    <lineage>
        <taxon>Bacteria</taxon>
        <taxon>Pseudomonadati</taxon>
        <taxon>Pseudomonadota</taxon>
        <taxon>Alphaproteobacteria</taxon>
        <taxon>Rhodobacterales</taxon>
        <taxon>Roseobacteraceae</taxon>
        <taxon>Sulfitobacter</taxon>
    </lineage>
</organism>
<sequence>MRRRYKMFGVRVPKMDGVELGERLCARRLERIRSELADGHPVAEWLHAATAKWLFGRTGEGDTISAMLDQPTEEDYPHYPSRLSSAERDRIKAWAKRWSRRSGAGVYLSAKIPKDERDEVATAASGMCAVHHSEGRIDEIFSDVHHRFPWLSHLTETAWRQAVRRSRSGLPAGIGAMVVVGPPGTGKSSWARAVGDGLGVPSVCVDAGATGGVHEIQGVARGWGSADRGRIVATALSSRTANPVVIIDELDVGSRTVGSTRGSLPGLHAAMLGMIEPSTARAWVCPYYQVPVDLRNVSWICTSNSLNGIARPLLDRMTIVRIGHLSRDQILAFASREADDRFGPDFAYEVVDRMRRDMKTGANWSLRDVGKMMDGLSEAMSRPILH</sequence>
<dbReference type="Proteomes" id="UP000284407">
    <property type="component" value="Unassembled WGS sequence"/>
</dbReference>
<dbReference type="GO" id="GO:0016887">
    <property type="term" value="F:ATP hydrolysis activity"/>
    <property type="evidence" value="ECO:0007669"/>
    <property type="project" value="InterPro"/>
</dbReference>
<protein>
    <submittedName>
        <fullName evidence="2">ATPase family protein associated with various cellular activities (AAA)</fullName>
    </submittedName>
</protein>
<evidence type="ECO:0000313" key="2">
    <source>
        <dbReference type="EMBL" id="RKE93585.1"/>
    </source>
</evidence>
<dbReference type="EMBL" id="RAQK01000002">
    <property type="protein sequence ID" value="RKE93585.1"/>
    <property type="molecule type" value="Genomic_DNA"/>
</dbReference>
<dbReference type="GO" id="GO:0051131">
    <property type="term" value="P:chaperone-mediated protein complex assembly"/>
    <property type="evidence" value="ECO:0007669"/>
    <property type="project" value="TreeGrafter"/>
</dbReference>
<dbReference type="InterPro" id="IPR003593">
    <property type="entry name" value="AAA+_ATPase"/>
</dbReference>
<gene>
    <name evidence="2" type="ORF">C8N30_2662</name>
</gene>
<dbReference type="GO" id="GO:0007005">
    <property type="term" value="P:mitochondrion organization"/>
    <property type="evidence" value="ECO:0007669"/>
    <property type="project" value="TreeGrafter"/>
</dbReference>
<name>A0A420DH84_9RHOB</name>
<dbReference type="Pfam" id="PF00004">
    <property type="entry name" value="AAA"/>
    <property type="match status" value="1"/>
</dbReference>
<dbReference type="PANTHER" id="PTHR43718:SF2">
    <property type="entry name" value="LON PROTEASE HOMOLOG, MITOCHONDRIAL"/>
    <property type="match status" value="1"/>
</dbReference>
<dbReference type="PANTHER" id="PTHR43718">
    <property type="entry name" value="LON PROTEASE"/>
    <property type="match status" value="1"/>
</dbReference>
<dbReference type="GO" id="GO:0006515">
    <property type="term" value="P:protein quality control for misfolded or incompletely synthesized proteins"/>
    <property type="evidence" value="ECO:0007669"/>
    <property type="project" value="TreeGrafter"/>
</dbReference>
<dbReference type="SMART" id="SM00382">
    <property type="entry name" value="AAA"/>
    <property type="match status" value="1"/>
</dbReference>
<dbReference type="SUPFAM" id="SSF52540">
    <property type="entry name" value="P-loop containing nucleoside triphosphate hydrolases"/>
    <property type="match status" value="1"/>
</dbReference>
<evidence type="ECO:0000259" key="1">
    <source>
        <dbReference type="SMART" id="SM00382"/>
    </source>
</evidence>
<reference evidence="2 3" key="1">
    <citation type="submission" date="2018-09" db="EMBL/GenBank/DDBJ databases">
        <title>Genomic Encyclopedia of Archaeal and Bacterial Type Strains, Phase II (KMG-II): from individual species to whole genera.</title>
        <authorList>
            <person name="Goeker M."/>
        </authorList>
    </citation>
    <scope>NUCLEOTIDE SEQUENCE [LARGE SCALE GENOMIC DNA]</scope>
    <source>
        <strain evidence="2 3">DSM 11458</strain>
    </source>
</reference>
<evidence type="ECO:0000313" key="3">
    <source>
        <dbReference type="Proteomes" id="UP000284407"/>
    </source>
</evidence>